<dbReference type="GO" id="GO:0071007">
    <property type="term" value="C:U2-type catalytic step 2 spliceosome"/>
    <property type="evidence" value="ECO:0007669"/>
    <property type="project" value="TreeGrafter"/>
</dbReference>
<evidence type="ECO:0000259" key="15">
    <source>
        <dbReference type="Pfam" id="PF23233"/>
    </source>
</evidence>
<dbReference type="VEuPathDB" id="FungiDB:SeMB42_g00857"/>
<evidence type="ECO:0000256" key="12">
    <source>
        <dbReference type="SAM" id="MobiDB-lite"/>
    </source>
</evidence>
<dbReference type="GO" id="GO:0071014">
    <property type="term" value="C:post-mRNA release spliceosomal complex"/>
    <property type="evidence" value="ECO:0007669"/>
    <property type="project" value="TreeGrafter"/>
</dbReference>
<feature type="domain" description="Pre-mRNA-splicing factor Syf1-like N-terminal HAT-repeats" evidence="15">
    <location>
        <begin position="61"/>
        <end position="232"/>
    </location>
</feature>
<reference evidence="16 17" key="1">
    <citation type="journal article" date="2019" name="Sci. Rep.">
        <title>Comparative genomics of chytrid fungi reveal insights into the obligate biotrophic and pathogenic lifestyle of Synchytrium endobioticum.</title>
        <authorList>
            <person name="van de Vossenberg B.T.L.H."/>
            <person name="Warris S."/>
            <person name="Nguyen H.D.T."/>
            <person name="van Gent-Pelzer M.P.E."/>
            <person name="Joly D.L."/>
            <person name="van de Geest H.C."/>
            <person name="Bonants P.J.M."/>
            <person name="Smith D.S."/>
            <person name="Levesque C.A."/>
            <person name="van der Lee T.A.J."/>
        </authorList>
    </citation>
    <scope>NUCLEOTIDE SEQUENCE [LARGE SCALE GENOMIC DNA]</scope>
    <source>
        <strain evidence="16 17">LEV6574</strain>
    </source>
</reference>
<comment type="subcellular location">
    <subcellularLocation>
        <location evidence="1">Nucleus</location>
    </subcellularLocation>
</comment>
<gene>
    <name evidence="16" type="ORF">SeLEV6574_g00138</name>
</gene>
<evidence type="ECO:0000256" key="10">
    <source>
        <dbReference type="ARBA" id="ARBA00039472"/>
    </source>
</evidence>
<dbReference type="InterPro" id="IPR003107">
    <property type="entry name" value="HAT"/>
</dbReference>
<evidence type="ECO:0000256" key="11">
    <source>
        <dbReference type="ARBA" id="ARBA00067212"/>
    </source>
</evidence>
<evidence type="ECO:0000256" key="6">
    <source>
        <dbReference type="ARBA" id="ARBA00022737"/>
    </source>
</evidence>
<keyword evidence="5" id="KW-0747">Spliceosome</keyword>
<dbReference type="EMBL" id="QEAM01000002">
    <property type="protein sequence ID" value="TPX51699.1"/>
    <property type="molecule type" value="Genomic_DNA"/>
</dbReference>
<evidence type="ECO:0000256" key="7">
    <source>
        <dbReference type="ARBA" id="ARBA00023187"/>
    </source>
</evidence>
<keyword evidence="8" id="KW-0539">Nucleus</keyword>
<dbReference type="GO" id="GO:0000349">
    <property type="term" value="P:generation of catalytic spliceosome for first transesterification step"/>
    <property type="evidence" value="ECO:0007669"/>
    <property type="project" value="TreeGrafter"/>
</dbReference>
<dbReference type="Proteomes" id="UP000320475">
    <property type="component" value="Unassembled WGS sequence"/>
</dbReference>
<comment type="function">
    <text evidence="9">Involved in pre-mRNA splicing and cell cycle progression.</text>
</comment>
<evidence type="ECO:0000256" key="9">
    <source>
        <dbReference type="ARBA" id="ARBA00037272"/>
    </source>
</evidence>
<accession>A0A507DJ20</accession>
<evidence type="ECO:0000256" key="3">
    <source>
        <dbReference type="ARBA" id="ARBA00011524"/>
    </source>
</evidence>
<dbReference type="SUPFAM" id="SSF48452">
    <property type="entry name" value="TPR-like"/>
    <property type="match status" value="4"/>
</dbReference>
<evidence type="ECO:0000256" key="5">
    <source>
        <dbReference type="ARBA" id="ARBA00022728"/>
    </source>
</evidence>
<dbReference type="FunFam" id="1.25.40.10:FF:000023">
    <property type="entry name" value="Pre-mRNA-splicing factor SYF1"/>
    <property type="match status" value="1"/>
</dbReference>
<feature type="domain" description="Pre-mRNA-splicing factor Syf1/CRNKL1-like C-terminal HAT-repeats" evidence="14">
    <location>
        <begin position="460"/>
        <end position="866"/>
    </location>
</feature>
<feature type="compositionally biased region" description="Basic residues" evidence="12">
    <location>
        <begin position="1"/>
        <end position="10"/>
    </location>
</feature>
<evidence type="ECO:0000259" key="14">
    <source>
        <dbReference type="Pfam" id="PF23231"/>
    </source>
</evidence>
<evidence type="ECO:0000256" key="2">
    <source>
        <dbReference type="ARBA" id="ARBA00008644"/>
    </source>
</evidence>
<feature type="domain" description="Pre-mRNA-splicing factor SYF1 central HAT repeats" evidence="13">
    <location>
        <begin position="236"/>
        <end position="458"/>
    </location>
</feature>
<dbReference type="SMART" id="SM00386">
    <property type="entry name" value="HAT"/>
    <property type="match status" value="10"/>
</dbReference>
<dbReference type="FunFam" id="1.25.40.10:FF:000038">
    <property type="entry name" value="Putative pre-mRNA-splicing factor SYF1"/>
    <property type="match status" value="1"/>
</dbReference>
<dbReference type="InterPro" id="IPR055430">
    <property type="entry name" value="HAT_Syf1_CNRKL1_C"/>
</dbReference>
<proteinExistence type="inferred from homology"/>
<comment type="caution">
    <text evidence="16">The sequence shown here is derived from an EMBL/GenBank/DDBJ whole genome shotgun (WGS) entry which is preliminary data.</text>
</comment>
<dbReference type="PANTHER" id="PTHR11246:SF5">
    <property type="entry name" value="PRE-MRNA-SPLICING FACTOR SYF1"/>
    <property type="match status" value="1"/>
</dbReference>
<dbReference type="InterPro" id="IPR011990">
    <property type="entry name" value="TPR-like_helical_dom_sf"/>
</dbReference>
<dbReference type="OrthoDB" id="10067343at2759"/>
<protein>
    <recommendedName>
        <fullName evidence="10">Pre-mRNA-splicing factor SYF1</fullName>
    </recommendedName>
    <alternativeName>
        <fullName evidence="11">Pre-mRNA-splicing factor syf1</fullName>
    </alternativeName>
</protein>
<dbReference type="InterPro" id="IPR045075">
    <property type="entry name" value="Syf1-like"/>
</dbReference>
<organism evidence="16 17">
    <name type="scientific">Synchytrium endobioticum</name>
    <dbReference type="NCBI Taxonomy" id="286115"/>
    <lineage>
        <taxon>Eukaryota</taxon>
        <taxon>Fungi</taxon>
        <taxon>Fungi incertae sedis</taxon>
        <taxon>Chytridiomycota</taxon>
        <taxon>Chytridiomycota incertae sedis</taxon>
        <taxon>Chytridiomycetes</taxon>
        <taxon>Synchytriales</taxon>
        <taxon>Synchytriaceae</taxon>
        <taxon>Synchytrium</taxon>
    </lineage>
</organism>
<feature type="region of interest" description="Disordered" evidence="12">
    <location>
        <begin position="922"/>
        <end position="986"/>
    </location>
</feature>
<dbReference type="Pfam" id="PF23220">
    <property type="entry name" value="HAT_Syf1_M"/>
    <property type="match status" value="1"/>
</dbReference>
<feature type="region of interest" description="Disordered" evidence="12">
    <location>
        <begin position="1"/>
        <end position="47"/>
    </location>
</feature>
<dbReference type="Pfam" id="PF23231">
    <property type="entry name" value="HAT_Syf1_CNRKL1_C"/>
    <property type="match status" value="1"/>
</dbReference>
<comment type="similarity">
    <text evidence="2">Belongs to the crooked-neck family.</text>
</comment>
<dbReference type="Gene3D" id="1.25.40.10">
    <property type="entry name" value="Tetratricopeptide repeat domain"/>
    <property type="match status" value="4"/>
</dbReference>
<evidence type="ECO:0000256" key="4">
    <source>
        <dbReference type="ARBA" id="ARBA00022664"/>
    </source>
</evidence>
<keyword evidence="4" id="KW-0507">mRNA processing</keyword>
<dbReference type="PANTHER" id="PTHR11246">
    <property type="entry name" value="PRE-MRNA SPLICING FACTOR"/>
    <property type="match status" value="1"/>
</dbReference>
<dbReference type="GO" id="GO:0000974">
    <property type="term" value="C:Prp19 complex"/>
    <property type="evidence" value="ECO:0007669"/>
    <property type="project" value="TreeGrafter"/>
</dbReference>
<evidence type="ECO:0000259" key="13">
    <source>
        <dbReference type="Pfam" id="PF23220"/>
    </source>
</evidence>
<name>A0A507DJ20_9FUNG</name>
<keyword evidence="7" id="KW-0508">mRNA splicing</keyword>
<comment type="subunit">
    <text evidence="3">Associated with the spliceosome.</text>
</comment>
<dbReference type="FunFam" id="1.25.40.10:FF:000137">
    <property type="entry name" value="Pre-mRNA-splicing factor syf1"/>
    <property type="match status" value="1"/>
</dbReference>
<sequence>MAKATKKRRGQNGDAIATSTDEECATGDIEMAADHQEEESSVDVDDVPKTGQDLLMLIASEDIPFEEECLRNPLNVKAWLRYLDFKHDSSISNKIFIYERALQQVPRSYKLWKAYLDLRVSTILNQPIKPLSSNLTTPKVPTDSPEWASVNSCFERCLVLCHKYPVIWILYCYVLMHKTDNVSFTRHAFDRALKALPITQHDRIWSSYLTFAAIIQGETAIRIWRRYLKLEPGDAEDYIEVLLDTVNPPRYAEAARVLASLVEDPKYKSKYGKSQYQFWVQLCDLVCEHADNMELATADNPLPKRLGSFASGTVQKLDVDKILRSGITRFTDQVGKLWNALARWWVLKGEFEKARDVYEEAISKVITVADFSMIYQAYAEFEESLVTADLEAADDLEAEMRLARLERLVKRRPFLVNDVLLRQNPHNVNEWNNRVKLWMDYDDDHKVVETYTTAFETINPKKATGKLSQLWMEFAQWYARHTTVDSEGHEAVAEDPEAARIIFNKATRVVYKKVEELVEVWMTWADWELESGHPEAALEVLGRATSPPPRTSASHQASIRYHDESLTPQQRLFKSLKLWEHFVDMEEALGTVESTRAVYDRMIELRIATPQTIINYAIFLEEHKFFEESYKIYERGVALFNYPIAFEIWNLYLDKFVKRYSGSKLERARDLFEQALANVPANQANTLYIAYAKLEEDYGLARHAMRIYNRATSAVADADKKSMFELYIAKATSYFGLTSTREIYEKAIEVLPDAQARDMGLRFAELEVTLGEVDRARAVLSYVSQFCDPRMDDVFWKRWHDFEVKHGNEDTFKEMLRIKRSVQAKYNTDVSFISAQLLQARKALNPEDSTAQEIAHGNLSVMEQLEEEAQQKIAEASKPGGQNLRVLGFVSAKKTSGLVPTLLDHGNNTSKQQVVNSEEIEIDEDEDMENEAGEEDDAPEEENMGGIEKAKVPESVFGGLLQKSNGTEAGDEDEAVGVSERLKRKR</sequence>
<evidence type="ECO:0000313" key="17">
    <source>
        <dbReference type="Proteomes" id="UP000320475"/>
    </source>
</evidence>
<feature type="compositionally biased region" description="Acidic residues" evidence="12">
    <location>
        <begin position="36"/>
        <end position="45"/>
    </location>
</feature>
<keyword evidence="6" id="KW-0677">Repeat</keyword>
<dbReference type="AlphaFoldDB" id="A0A507DJ20"/>
<dbReference type="InterPro" id="IPR056350">
    <property type="entry name" value="HAT_Syf1_central"/>
</dbReference>
<evidence type="ECO:0000256" key="1">
    <source>
        <dbReference type="ARBA" id="ARBA00004123"/>
    </source>
</evidence>
<evidence type="ECO:0000313" key="16">
    <source>
        <dbReference type="EMBL" id="TPX51699.1"/>
    </source>
</evidence>
<feature type="compositionally biased region" description="Acidic residues" evidence="12">
    <location>
        <begin position="922"/>
        <end position="943"/>
    </location>
</feature>
<dbReference type="Pfam" id="PF23233">
    <property type="entry name" value="HAT_Syf1_CNRKL1_N"/>
    <property type="match status" value="1"/>
</dbReference>
<dbReference type="InterPro" id="IPR055433">
    <property type="entry name" value="HAT_Syf1-like_N"/>
</dbReference>
<evidence type="ECO:0000256" key="8">
    <source>
        <dbReference type="ARBA" id="ARBA00023242"/>
    </source>
</evidence>